<organism evidence="2 3">
    <name type="scientific">Candidatus Thiodiazotropha taylori</name>
    <dbReference type="NCBI Taxonomy" id="2792791"/>
    <lineage>
        <taxon>Bacteria</taxon>
        <taxon>Pseudomonadati</taxon>
        <taxon>Pseudomonadota</taxon>
        <taxon>Gammaproteobacteria</taxon>
        <taxon>Chromatiales</taxon>
        <taxon>Sedimenticolaceae</taxon>
        <taxon>Candidatus Thiodiazotropha</taxon>
    </lineage>
</organism>
<sequence length="216" mass="22715">MKKTLLTTTILAATLAGSMASAFTFDVDASDNTGFTVDDAPTGLSVELPSTSPNIVPVHIDGETGAWLTDAYGKPTGNNIGTLNLDTATQECGLLATRAQQIKFDAVDQTSATQNGTARADFIVKHILHDTVNVKAEGVVTLDVDTWQGDIDFDGVPAVAKNGVAPDQDYDRTGSYVSSIGATAENFEYTIAGGKTFADITDKANIVKVNYTITCK</sequence>
<evidence type="ECO:0000256" key="1">
    <source>
        <dbReference type="SAM" id="SignalP"/>
    </source>
</evidence>
<dbReference type="Proteomes" id="UP000886667">
    <property type="component" value="Unassembled WGS sequence"/>
</dbReference>
<keyword evidence="1" id="KW-0732">Signal</keyword>
<feature type="signal peptide" evidence="1">
    <location>
        <begin position="1"/>
        <end position="22"/>
    </location>
</feature>
<evidence type="ECO:0000313" key="3">
    <source>
        <dbReference type="Proteomes" id="UP000886667"/>
    </source>
</evidence>
<gene>
    <name evidence="2" type="ORF">JAZ07_00505</name>
</gene>
<feature type="chain" id="PRO_5039667115" evidence="1">
    <location>
        <begin position="23"/>
        <end position="216"/>
    </location>
</feature>
<dbReference type="EMBL" id="JAEPCM010000016">
    <property type="protein sequence ID" value="MCG7944805.1"/>
    <property type="molecule type" value="Genomic_DNA"/>
</dbReference>
<name>A0A9E4KA42_9GAMM</name>
<protein>
    <submittedName>
        <fullName evidence="2">Uncharacterized protein</fullName>
    </submittedName>
</protein>
<reference evidence="2" key="1">
    <citation type="journal article" date="2021" name="Proc. Natl. Acad. Sci. U.S.A.">
        <title>Global biogeography of chemosynthetic symbionts reveals both localized and globally distributed symbiont groups. .</title>
        <authorList>
            <person name="Osvatic J.T."/>
            <person name="Wilkins L.G.E."/>
            <person name="Leibrecht L."/>
            <person name="Leray M."/>
            <person name="Zauner S."/>
            <person name="Polzin J."/>
            <person name="Camacho Y."/>
            <person name="Gros O."/>
            <person name="van Gils J.A."/>
            <person name="Eisen J.A."/>
            <person name="Petersen J.M."/>
            <person name="Yuen B."/>
        </authorList>
    </citation>
    <scope>NUCLEOTIDE SEQUENCE</scope>
    <source>
        <strain evidence="2">MAGclacostrist064TRANS</strain>
    </source>
</reference>
<proteinExistence type="predicted"/>
<accession>A0A9E4KA42</accession>
<dbReference type="AlphaFoldDB" id="A0A9E4KA42"/>
<comment type="caution">
    <text evidence="2">The sequence shown here is derived from an EMBL/GenBank/DDBJ whole genome shotgun (WGS) entry which is preliminary data.</text>
</comment>
<evidence type="ECO:0000313" key="2">
    <source>
        <dbReference type="EMBL" id="MCG7944805.1"/>
    </source>
</evidence>